<dbReference type="Proteomes" id="UP000440367">
    <property type="component" value="Unassembled WGS sequence"/>
</dbReference>
<evidence type="ECO:0000313" key="7">
    <source>
        <dbReference type="Proteomes" id="UP000460718"/>
    </source>
</evidence>
<dbReference type="Pfam" id="PF00856">
    <property type="entry name" value="SET"/>
    <property type="match status" value="1"/>
</dbReference>
<dbReference type="AlphaFoldDB" id="A0A6A3PZK6"/>
<dbReference type="InterPro" id="IPR001214">
    <property type="entry name" value="SET_dom"/>
</dbReference>
<dbReference type="EMBL" id="QXGD01005514">
    <property type="protein sequence ID" value="KAE9165923.1"/>
    <property type="molecule type" value="Genomic_DNA"/>
</dbReference>
<dbReference type="Proteomes" id="UP000460718">
    <property type="component" value="Unassembled WGS sequence"/>
</dbReference>
<evidence type="ECO:0000313" key="3">
    <source>
        <dbReference type="EMBL" id="KAE9065587.1"/>
    </source>
</evidence>
<dbReference type="Proteomes" id="UP000440732">
    <property type="component" value="Unassembled WGS sequence"/>
</dbReference>
<comment type="caution">
    <text evidence="3">The sequence shown here is derived from an EMBL/GenBank/DDBJ whole genome shotgun (WGS) entry which is preliminary data.</text>
</comment>
<protein>
    <recommendedName>
        <fullName evidence="1">SET domain-containing protein</fullName>
    </recommendedName>
</protein>
<evidence type="ECO:0000313" key="5">
    <source>
        <dbReference type="Proteomes" id="UP000440367"/>
    </source>
</evidence>
<dbReference type="PROSITE" id="PS50280">
    <property type="entry name" value="SET"/>
    <property type="match status" value="1"/>
</dbReference>
<reference evidence="5 6" key="1">
    <citation type="submission" date="2018-08" db="EMBL/GenBank/DDBJ databases">
        <title>Genomic investigation of the strawberry pathogen Phytophthora fragariae indicates pathogenicity is determined by transcriptional variation in three key races.</title>
        <authorList>
            <person name="Adams T.M."/>
            <person name="Armitage A.D."/>
            <person name="Sobczyk M.K."/>
            <person name="Bates H.J."/>
            <person name="Dunwell J.M."/>
            <person name="Nellist C.F."/>
            <person name="Harrison R.J."/>
        </authorList>
    </citation>
    <scope>NUCLEOTIDE SEQUENCE [LARGE SCALE GENOMIC DNA]</scope>
    <source>
        <strain evidence="4 5">BC-1</strain>
        <strain evidence="3 6">NOV-5</strain>
        <strain evidence="2 7">SCRP245</strain>
    </source>
</reference>
<dbReference type="EMBL" id="QXFW01010184">
    <property type="protein sequence ID" value="KAE8953121.1"/>
    <property type="molecule type" value="Genomic_DNA"/>
</dbReference>
<organism evidence="3 6">
    <name type="scientific">Phytophthora fragariae</name>
    <dbReference type="NCBI Taxonomy" id="53985"/>
    <lineage>
        <taxon>Eukaryota</taxon>
        <taxon>Sar</taxon>
        <taxon>Stramenopiles</taxon>
        <taxon>Oomycota</taxon>
        <taxon>Peronosporomycetes</taxon>
        <taxon>Peronosporales</taxon>
        <taxon>Peronosporaceae</taxon>
        <taxon>Phytophthora</taxon>
    </lineage>
</organism>
<dbReference type="InterPro" id="IPR046341">
    <property type="entry name" value="SET_dom_sf"/>
</dbReference>
<accession>A0A6A3PZK6</accession>
<dbReference type="SUPFAM" id="SSF82199">
    <property type="entry name" value="SET domain"/>
    <property type="match status" value="1"/>
</dbReference>
<dbReference type="Gene3D" id="2.170.270.10">
    <property type="entry name" value="SET domain"/>
    <property type="match status" value="1"/>
</dbReference>
<sequence length="100" mass="11117">MHLKTRSTSNKHLGIDALETGGKLRLMNHACNPSARFHEVQTGRNLTVIAVTIRDISPGEEVTVSYGDRLWFVCRCGWDGCQHRDIQHLPDIHKQGGGGL</sequence>
<name>A0A6A3PZK6_9STRA</name>
<proteinExistence type="predicted"/>
<evidence type="ECO:0000313" key="4">
    <source>
        <dbReference type="EMBL" id="KAE9165923.1"/>
    </source>
</evidence>
<dbReference type="EMBL" id="QXGA01005810">
    <property type="protein sequence ID" value="KAE9065587.1"/>
    <property type="molecule type" value="Genomic_DNA"/>
</dbReference>
<evidence type="ECO:0000313" key="2">
    <source>
        <dbReference type="EMBL" id="KAE8953121.1"/>
    </source>
</evidence>
<gene>
    <name evidence="4" type="ORF">PF002_g31243</name>
    <name evidence="3" type="ORF">PF006_g30432</name>
    <name evidence="2" type="ORF">PF011_g32503</name>
</gene>
<feature type="domain" description="SET" evidence="1">
    <location>
        <begin position="1"/>
        <end position="67"/>
    </location>
</feature>
<evidence type="ECO:0000313" key="6">
    <source>
        <dbReference type="Proteomes" id="UP000440732"/>
    </source>
</evidence>
<dbReference type="CDD" id="cd08161">
    <property type="entry name" value="SET"/>
    <property type="match status" value="1"/>
</dbReference>
<evidence type="ECO:0000259" key="1">
    <source>
        <dbReference type="PROSITE" id="PS50280"/>
    </source>
</evidence>